<dbReference type="HOGENOM" id="CLU_681425_0_0_12"/>
<accession>F2NUZ2</accession>
<dbReference type="EMBL" id="CP002631">
    <property type="protein sequence ID" value="AEB13096.1"/>
    <property type="molecule type" value="Genomic_DNA"/>
</dbReference>
<keyword evidence="3" id="KW-1185">Reference proteome</keyword>
<name>F2NUZ2_TRES6</name>
<gene>
    <name evidence="2" type="ordered locus">Tresu_0130</name>
</gene>
<dbReference type="GeneID" id="302997372"/>
<proteinExistence type="predicted"/>
<protein>
    <recommendedName>
        <fullName evidence="4">Surface antigen variable number repeat-containing protein</fullName>
    </recommendedName>
</protein>
<feature type="chain" id="PRO_5003287231" description="Surface antigen variable number repeat-containing protein" evidence="1">
    <location>
        <begin position="21"/>
        <end position="404"/>
    </location>
</feature>
<sequence length="404" mass="44365">MKKSFSAVALFAIFAGFLNAESKITKFEIQGLKRTKEFAVQRDLKKFIGKEASAETLHSIENSLQADNLFTNISIECEPITENESRVKISLEEKMSILPLPIVAVNDGVFSAGAFLIDSNAMGLKDFFMLGGIFSRDNISGMAFFSRPPKGSSLGFSIYTGISKSDTELVTTKDDSVYDFGSLSFRGSLGVSKKFFDCFSAELSTGFGIIKVDGSDEIKGEIESEKVWESSAAINFKSADWNGVFMSEKFAAVKAFVDVTPCRDVFNGFELKIKIQQPILDKLRIVQSASCFYEFDAPIVFYTGGRSASVSLFPTEFSSDSMAGLSLGLEYAAIKTKIGLFSVYAVYQTARAKDFDRTWVFNQGAGGGMKMYLSKVAFPACSVEVIYNITEKEFRTGFSIGMSM</sequence>
<dbReference type="RefSeq" id="WP_013700407.1">
    <property type="nucleotide sequence ID" value="NC_015385.1"/>
</dbReference>
<dbReference type="OrthoDB" id="366754at2"/>
<dbReference type="STRING" id="869209.Tresu_0130"/>
<dbReference type="KEGG" id="tsu:Tresu_0130"/>
<dbReference type="eggNOG" id="COG4775">
    <property type="taxonomic scope" value="Bacteria"/>
</dbReference>
<evidence type="ECO:0000256" key="1">
    <source>
        <dbReference type="SAM" id="SignalP"/>
    </source>
</evidence>
<evidence type="ECO:0008006" key="4">
    <source>
        <dbReference type="Google" id="ProtNLM"/>
    </source>
</evidence>
<dbReference type="Gene3D" id="3.10.20.310">
    <property type="entry name" value="membrane protein fhac"/>
    <property type="match status" value="1"/>
</dbReference>
<evidence type="ECO:0000313" key="3">
    <source>
        <dbReference type="Proteomes" id="UP000006852"/>
    </source>
</evidence>
<reference evidence="3" key="2">
    <citation type="submission" date="2011-04" db="EMBL/GenBank/DDBJ databases">
        <title>The complete genome of chromosome of Treponema succinifaciens DSM 2489.</title>
        <authorList>
            <person name="Lucas S."/>
            <person name="Copeland A."/>
            <person name="Lapidus A."/>
            <person name="Bruce D."/>
            <person name="Goodwin L."/>
            <person name="Pitluck S."/>
            <person name="Peters L."/>
            <person name="Kyrpides N."/>
            <person name="Mavromatis K."/>
            <person name="Ivanova N."/>
            <person name="Ovchinnikova G."/>
            <person name="Teshima H."/>
            <person name="Detter J.C."/>
            <person name="Tapia R."/>
            <person name="Han C."/>
            <person name="Land M."/>
            <person name="Hauser L."/>
            <person name="Markowitz V."/>
            <person name="Cheng J.-F."/>
            <person name="Hugenholtz P."/>
            <person name="Woyke T."/>
            <person name="Wu D."/>
            <person name="Gronow S."/>
            <person name="Wellnitz S."/>
            <person name="Brambilla E."/>
            <person name="Klenk H.-P."/>
            <person name="Eisen J.A."/>
        </authorList>
    </citation>
    <scope>NUCLEOTIDE SEQUENCE [LARGE SCALE GENOMIC DNA]</scope>
    <source>
        <strain evidence="3">ATCC 33096 / DSM 2489 / 6091</strain>
    </source>
</reference>
<organism evidence="2 3">
    <name type="scientific">Treponema succinifaciens (strain ATCC 33096 / DSM 2489 / 6091)</name>
    <dbReference type="NCBI Taxonomy" id="869209"/>
    <lineage>
        <taxon>Bacteria</taxon>
        <taxon>Pseudomonadati</taxon>
        <taxon>Spirochaetota</taxon>
        <taxon>Spirochaetia</taxon>
        <taxon>Spirochaetales</taxon>
        <taxon>Treponemataceae</taxon>
        <taxon>Treponema</taxon>
    </lineage>
</organism>
<dbReference type="Proteomes" id="UP000006852">
    <property type="component" value="Chromosome"/>
</dbReference>
<evidence type="ECO:0000313" key="2">
    <source>
        <dbReference type="EMBL" id="AEB13096.1"/>
    </source>
</evidence>
<dbReference type="AlphaFoldDB" id="F2NUZ2"/>
<reference evidence="2 3" key="1">
    <citation type="journal article" date="2011" name="Stand. Genomic Sci.">
        <title>Complete genome sequence of Treponema succinifaciens type strain (6091).</title>
        <authorList>
            <person name="Han C."/>
            <person name="Gronow S."/>
            <person name="Teshima H."/>
            <person name="Lapidus A."/>
            <person name="Nolan M."/>
            <person name="Lucas S."/>
            <person name="Hammon N."/>
            <person name="Deshpande S."/>
            <person name="Cheng J.F."/>
            <person name="Zeytun A."/>
            <person name="Tapia R."/>
            <person name="Goodwin L."/>
            <person name="Pitluck S."/>
            <person name="Liolios K."/>
            <person name="Pagani I."/>
            <person name="Ivanova N."/>
            <person name="Mavromatis K."/>
            <person name="Mikhailova N."/>
            <person name="Huntemann M."/>
            <person name="Pati A."/>
            <person name="Chen A."/>
            <person name="Palaniappan K."/>
            <person name="Land M."/>
            <person name="Hauser L."/>
            <person name="Brambilla E.M."/>
            <person name="Rohde M."/>
            <person name="Goker M."/>
            <person name="Woyke T."/>
            <person name="Bristow J."/>
            <person name="Eisen J.A."/>
            <person name="Markowitz V."/>
            <person name="Hugenholtz P."/>
            <person name="Kyrpides N.C."/>
            <person name="Klenk H.P."/>
            <person name="Detter J.C."/>
        </authorList>
    </citation>
    <scope>NUCLEOTIDE SEQUENCE [LARGE SCALE GENOMIC DNA]</scope>
    <source>
        <strain evidence="3">ATCC 33096 / DSM 2489 / 6091</strain>
    </source>
</reference>
<feature type="signal peptide" evidence="1">
    <location>
        <begin position="1"/>
        <end position="20"/>
    </location>
</feature>
<keyword evidence="1" id="KW-0732">Signal</keyword>